<proteinExistence type="predicted"/>
<feature type="region of interest" description="Disordered" evidence="1">
    <location>
        <begin position="227"/>
        <end position="272"/>
    </location>
</feature>
<dbReference type="InterPro" id="IPR005162">
    <property type="entry name" value="Retrotrans_gag_dom"/>
</dbReference>
<reference evidence="4" key="1">
    <citation type="journal article" date="2005" name="Nature">
        <title>The map-based sequence of the rice genome.</title>
        <authorList>
            <consortium name="International rice genome sequencing project (IRGSP)"/>
            <person name="Matsumoto T."/>
            <person name="Wu J."/>
            <person name="Kanamori H."/>
            <person name="Katayose Y."/>
            <person name="Fujisawa M."/>
            <person name="Namiki N."/>
            <person name="Mizuno H."/>
            <person name="Yamamoto K."/>
            <person name="Antonio B.A."/>
            <person name="Baba T."/>
            <person name="Sakata K."/>
            <person name="Nagamura Y."/>
            <person name="Aoki H."/>
            <person name="Arikawa K."/>
            <person name="Arita K."/>
            <person name="Bito T."/>
            <person name="Chiden Y."/>
            <person name="Fujitsuka N."/>
            <person name="Fukunaka R."/>
            <person name="Hamada M."/>
            <person name="Harada C."/>
            <person name="Hayashi A."/>
            <person name="Hijishita S."/>
            <person name="Honda M."/>
            <person name="Hosokawa S."/>
            <person name="Ichikawa Y."/>
            <person name="Idonuma A."/>
            <person name="Iijima M."/>
            <person name="Ikeda M."/>
            <person name="Ikeno M."/>
            <person name="Ito K."/>
            <person name="Ito S."/>
            <person name="Ito T."/>
            <person name="Ito Y."/>
            <person name="Ito Y."/>
            <person name="Iwabuchi A."/>
            <person name="Kamiya K."/>
            <person name="Karasawa W."/>
            <person name="Kurita K."/>
            <person name="Katagiri S."/>
            <person name="Kikuta A."/>
            <person name="Kobayashi H."/>
            <person name="Kobayashi N."/>
            <person name="Machita K."/>
            <person name="Maehara T."/>
            <person name="Masukawa M."/>
            <person name="Mizubayashi T."/>
            <person name="Mukai Y."/>
            <person name="Nagasaki H."/>
            <person name="Nagata Y."/>
            <person name="Naito S."/>
            <person name="Nakashima M."/>
            <person name="Nakama Y."/>
            <person name="Nakamichi Y."/>
            <person name="Nakamura M."/>
            <person name="Meguro A."/>
            <person name="Negishi M."/>
            <person name="Ohta I."/>
            <person name="Ohta T."/>
            <person name="Okamoto M."/>
            <person name="Ono N."/>
            <person name="Saji S."/>
            <person name="Sakaguchi M."/>
            <person name="Sakai K."/>
            <person name="Shibata M."/>
            <person name="Shimokawa T."/>
            <person name="Song J."/>
            <person name="Takazaki Y."/>
            <person name="Terasawa K."/>
            <person name="Tsugane M."/>
            <person name="Tsuji K."/>
            <person name="Ueda S."/>
            <person name="Waki K."/>
            <person name="Yamagata H."/>
            <person name="Yamamoto M."/>
            <person name="Yamamoto S."/>
            <person name="Yamane H."/>
            <person name="Yoshiki S."/>
            <person name="Yoshihara R."/>
            <person name="Yukawa K."/>
            <person name="Zhong H."/>
            <person name="Yano M."/>
            <person name="Yuan Q."/>
            <person name="Ouyang S."/>
            <person name="Liu J."/>
            <person name="Jones K.M."/>
            <person name="Gansberger K."/>
            <person name="Moffat K."/>
            <person name="Hill J."/>
            <person name="Bera J."/>
            <person name="Fadrosh D."/>
            <person name="Jin S."/>
            <person name="Johri S."/>
            <person name="Kim M."/>
            <person name="Overton L."/>
            <person name="Reardon M."/>
            <person name="Tsitrin T."/>
            <person name="Vuong H."/>
            <person name="Weaver B."/>
            <person name="Ciecko A."/>
            <person name="Tallon L."/>
            <person name="Jackson J."/>
            <person name="Pai G."/>
            <person name="Aken S.V."/>
            <person name="Utterback T."/>
            <person name="Reidmuller S."/>
            <person name="Feldblyum T."/>
            <person name="Hsiao J."/>
            <person name="Zismann V."/>
            <person name="Iobst S."/>
            <person name="de Vazeille A.R."/>
            <person name="Buell C.R."/>
            <person name="Ying K."/>
            <person name="Li Y."/>
            <person name="Lu T."/>
            <person name="Huang Y."/>
            <person name="Zhao Q."/>
            <person name="Feng Q."/>
            <person name="Zhang L."/>
            <person name="Zhu J."/>
            <person name="Weng Q."/>
            <person name="Mu J."/>
            <person name="Lu Y."/>
            <person name="Fan D."/>
            <person name="Liu Y."/>
            <person name="Guan J."/>
            <person name="Zhang Y."/>
            <person name="Yu S."/>
            <person name="Liu X."/>
            <person name="Zhang Y."/>
            <person name="Hong G."/>
            <person name="Han B."/>
            <person name="Choisne N."/>
            <person name="Demange N."/>
            <person name="Orjeda G."/>
            <person name="Samain S."/>
            <person name="Cattolico L."/>
            <person name="Pelletier E."/>
            <person name="Couloux A."/>
            <person name="Segurens B."/>
            <person name="Wincker P."/>
            <person name="D'Hont A."/>
            <person name="Scarpelli C."/>
            <person name="Weissenbach J."/>
            <person name="Salanoubat M."/>
            <person name="Quetier F."/>
            <person name="Yu Y."/>
            <person name="Kim H.R."/>
            <person name="Rambo T."/>
            <person name="Currie J."/>
            <person name="Collura K."/>
            <person name="Luo M."/>
            <person name="Yang T."/>
            <person name="Ammiraju J.S.S."/>
            <person name="Engler F."/>
            <person name="Soderlund C."/>
            <person name="Wing R.A."/>
            <person name="Palmer L.E."/>
            <person name="de la Bastide M."/>
            <person name="Spiegel L."/>
            <person name="Nascimento L."/>
            <person name="Zutavern T."/>
            <person name="O'Shaughnessy A."/>
            <person name="Dike S."/>
            <person name="Dedhia N."/>
            <person name="Preston R."/>
            <person name="Balija V."/>
            <person name="McCombie W.R."/>
            <person name="Chow T."/>
            <person name="Chen H."/>
            <person name="Chung M."/>
            <person name="Chen C."/>
            <person name="Shaw J."/>
            <person name="Wu H."/>
            <person name="Hsiao K."/>
            <person name="Chao Y."/>
            <person name="Chu M."/>
            <person name="Cheng C."/>
            <person name="Hour A."/>
            <person name="Lee P."/>
            <person name="Lin S."/>
            <person name="Lin Y."/>
            <person name="Liou J."/>
            <person name="Liu S."/>
            <person name="Hsing Y."/>
            <person name="Raghuvanshi S."/>
            <person name="Mohanty A."/>
            <person name="Bharti A.K."/>
            <person name="Gaur A."/>
            <person name="Gupta V."/>
            <person name="Kumar D."/>
            <person name="Ravi V."/>
            <person name="Vij S."/>
            <person name="Kapur A."/>
            <person name="Khurana P."/>
            <person name="Khurana P."/>
            <person name="Khurana J.P."/>
            <person name="Tyagi A.K."/>
            <person name="Gaikwad K."/>
            <person name="Singh A."/>
            <person name="Dalal V."/>
            <person name="Srivastava S."/>
            <person name="Dixit A."/>
            <person name="Pal A.K."/>
            <person name="Ghazi I.A."/>
            <person name="Yadav M."/>
            <person name="Pandit A."/>
            <person name="Bhargava A."/>
            <person name="Sureshbabu K."/>
            <person name="Batra K."/>
            <person name="Sharma T.R."/>
            <person name="Mohapatra T."/>
            <person name="Singh N.K."/>
            <person name="Messing J."/>
            <person name="Nelson A.B."/>
            <person name="Fuks G."/>
            <person name="Kavchok S."/>
            <person name="Keizer G."/>
            <person name="Linton E."/>
            <person name="Llaca V."/>
            <person name="Song R."/>
            <person name="Tanyolac B."/>
            <person name="Young S."/>
            <person name="Ho-Il K."/>
            <person name="Hahn J.H."/>
            <person name="Sangsakoo G."/>
            <person name="Vanavichit A."/>
            <person name="de Mattos Luiz.A.T."/>
            <person name="Zimmer P.D."/>
            <person name="Malone G."/>
            <person name="Dellagostin O."/>
            <person name="de Oliveira A.C."/>
            <person name="Bevan M."/>
            <person name="Bancroft I."/>
            <person name="Minx P."/>
            <person name="Cordum H."/>
            <person name="Wilson R."/>
            <person name="Cheng Z."/>
            <person name="Jin W."/>
            <person name="Jiang J."/>
            <person name="Leong S.A."/>
            <person name="Iwama H."/>
            <person name="Gojobori T."/>
            <person name="Itoh T."/>
            <person name="Niimura Y."/>
            <person name="Fujii Y."/>
            <person name="Habara T."/>
            <person name="Sakai H."/>
            <person name="Sato Y."/>
            <person name="Wilson G."/>
            <person name="Kumar K."/>
            <person name="McCouch S."/>
            <person name="Juretic N."/>
            <person name="Hoen D."/>
            <person name="Wright S."/>
            <person name="Bruskiewich R."/>
            <person name="Bureau T."/>
            <person name="Miyao A."/>
            <person name="Hirochika H."/>
            <person name="Nishikawa T."/>
            <person name="Kadowaki K."/>
            <person name="Sugiura M."/>
            <person name="Burr B."/>
            <person name="Sasaki T."/>
        </authorList>
    </citation>
    <scope>NUCLEOTIDE SEQUENCE [LARGE SCALE GENOMIC DNA]</scope>
    <source>
        <strain evidence="4">cv. Nipponbare</strain>
    </source>
</reference>
<evidence type="ECO:0000259" key="2">
    <source>
        <dbReference type="Pfam" id="PF03732"/>
    </source>
</evidence>
<evidence type="ECO:0000313" key="4">
    <source>
        <dbReference type="Proteomes" id="UP000000763"/>
    </source>
</evidence>
<protein>
    <submittedName>
        <fullName evidence="3">OSJNBa0089E12.14 protein</fullName>
    </submittedName>
</protein>
<dbReference type="Pfam" id="PF03732">
    <property type="entry name" value="Retrotrans_gag"/>
    <property type="match status" value="1"/>
</dbReference>
<evidence type="ECO:0000256" key="1">
    <source>
        <dbReference type="SAM" id="MobiDB-lite"/>
    </source>
</evidence>
<feature type="domain" description="Retrotransposon gag" evidence="2">
    <location>
        <begin position="81"/>
        <end position="174"/>
    </location>
</feature>
<accession>Q7XQL0</accession>
<dbReference type="PANTHER" id="PTHR33223:SF6">
    <property type="entry name" value="CCHC-TYPE DOMAIN-CONTAINING PROTEIN"/>
    <property type="match status" value="1"/>
</dbReference>
<dbReference type="Proteomes" id="UP000000763">
    <property type="component" value="Chromosome 4"/>
</dbReference>
<dbReference type="AlphaFoldDB" id="Q7XQL0"/>
<name>Q7XQL0_ORYSJ</name>
<sequence>MEPLSIFQLSAPRGEFYEPPPSSEPILTPSYEIRPEFISMAREKSFSGLGQENPYHHLREFELLCSCLKIRGMKKETVRWKLFPFSLHERAKQWYTSTVGCVNSDWEKLQDRLCLAFFPVTRITTLRVEILSFRQINKESIGTAWSRFTNLVQSSSTLSIPDYVLLQHFHTGLDRESAFYLDITAGASFMHKTPTEGKEILDRISKNTSFVGQYVEPYPEAFVSGREEPSFAKLEPEPSTSSVLTKESSLEPLPDSKEIQAPGYAPKFRDDPHTDYEKTLTGILPDNTPIEEVMAVLLHESPESILEHDDLHFVQKDSGKTFELHSKEPPSQPPIERSKCCSRHLSRNNLVLARCIS</sequence>
<gene>
    <name evidence="3" type="primary">OSJNBa0089E12.14</name>
</gene>
<organism evidence="3 4">
    <name type="scientific">Oryza sativa subsp. japonica</name>
    <name type="common">Rice</name>
    <dbReference type="NCBI Taxonomy" id="39947"/>
    <lineage>
        <taxon>Eukaryota</taxon>
        <taxon>Viridiplantae</taxon>
        <taxon>Streptophyta</taxon>
        <taxon>Embryophyta</taxon>
        <taxon>Tracheophyta</taxon>
        <taxon>Spermatophyta</taxon>
        <taxon>Magnoliopsida</taxon>
        <taxon>Liliopsida</taxon>
        <taxon>Poales</taxon>
        <taxon>Poaceae</taxon>
        <taxon>BOP clade</taxon>
        <taxon>Oryzoideae</taxon>
        <taxon>Oryzeae</taxon>
        <taxon>Oryzinae</taxon>
        <taxon>Oryza</taxon>
        <taxon>Oryza sativa</taxon>
    </lineage>
</organism>
<feature type="compositionally biased region" description="Polar residues" evidence="1">
    <location>
        <begin position="238"/>
        <end position="247"/>
    </location>
</feature>
<evidence type="ECO:0000313" key="3">
    <source>
        <dbReference type="EMBL" id="CAE03076.3"/>
    </source>
</evidence>
<feature type="compositionally biased region" description="Basic and acidic residues" evidence="1">
    <location>
        <begin position="227"/>
        <end position="236"/>
    </location>
</feature>
<reference evidence="4" key="2">
    <citation type="journal article" date="2008" name="Nucleic Acids Res.">
        <title>The rice annotation project database (RAP-DB): 2008 update.</title>
        <authorList>
            <consortium name="The rice annotation project (RAP)"/>
        </authorList>
    </citation>
    <scope>GENOME REANNOTATION</scope>
    <source>
        <strain evidence="4">cv. Nipponbare</strain>
    </source>
</reference>
<dbReference type="EMBL" id="AL606605">
    <property type="protein sequence ID" value="CAE03076.3"/>
    <property type="molecule type" value="Genomic_DNA"/>
</dbReference>
<dbReference type="PANTHER" id="PTHR33223">
    <property type="entry name" value="CCHC-TYPE DOMAIN-CONTAINING PROTEIN"/>
    <property type="match status" value="1"/>
</dbReference>